<proteinExistence type="inferred from homology"/>
<dbReference type="GO" id="GO:0006366">
    <property type="term" value="P:transcription by RNA polymerase II"/>
    <property type="evidence" value="ECO:0007669"/>
    <property type="project" value="InterPro"/>
</dbReference>
<dbReference type="Proteomes" id="UP000009130">
    <property type="component" value="Unassembled WGS sequence"/>
</dbReference>
<dbReference type="GO" id="GO:0046982">
    <property type="term" value="F:protein heterodimerization activity"/>
    <property type="evidence" value="ECO:0007669"/>
    <property type="project" value="InterPro"/>
</dbReference>
<dbReference type="PANTHER" id="PTHR11380">
    <property type="entry name" value="TRANSCRIPTION INITIATION FACTOR TFIID/SUPT3-RELATED"/>
    <property type="match status" value="1"/>
</dbReference>
<evidence type="ECO:0000256" key="3">
    <source>
        <dbReference type="ARBA" id="ARBA00023163"/>
    </source>
</evidence>
<dbReference type="SUPFAM" id="SSF47113">
    <property type="entry name" value="Histone-fold"/>
    <property type="match status" value="1"/>
</dbReference>
<evidence type="ECO:0000256" key="2">
    <source>
        <dbReference type="ARBA" id="ARBA00023015"/>
    </source>
</evidence>
<evidence type="ECO:0000256" key="4">
    <source>
        <dbReference type="ARBA" id="ARBA00023242"/>
    </source>
</evidence>
<evidence type="ECO:0000313" key="7">
    <source>
        <dbReference type="EMBL" id="EHH62886.1"/>
    </source>
</evidence>
<dbReference type="Pfam" id="PF02269">
    <property type="entry name" value="TFIID-18kDa"/>
    <property type="match status" value="1"/>
</dbReference>
<dbReference type="Gene3D" id="1.10.20.10">
    <property type="entry name" value="Histone, subunit A"/>
    <property type="match status" value="1"/>
</dbReference>
<gene>
    <name evidence="7" type="ORF">EGM_00002</name>
</gene>
<evidence type="ECO:0000256" key="1">
    <source>
        <dbReference type="ARBA" id="ARBA00004123"/>
    </source>
</evidence>
<dbReference type="EMBL" id="JH347542">
    <property type="protein sequence ID" value="EHH62886.1"/>
    <property type="molecule type" value="Genomic_DNA"/>
</dbReference>
<feature type="non-terminal residue" evidence="7">
    <location>
        <position position="1"/>
    </location>
</feature>
<dbReference type="InterPro" id="IPR003195">
    <property type="entry name" value="TFIID_TAF13"/>
</dbReference>
<keyword evidence="4" id="KW-0539">Nucleus</keyword>
<protein>
    <recommendedName>
        <fullName evidence="6">Transcription initiation factor TFIID subunit 13</fullName>
    </recommendedName>
</protein>
<comment type="subcellular location">
    <subcellularLocation>
        <location evidence="1">Nucleus</location>
    </subcellularLocation>
</comment>
<evidence type="ECO:0000256" key="5">
    <source>
        <dbReference type="ARBA" id="ARBA00038392"/>
    </source>
</evidence>
<evidence type="ECO:0000313" key="8">
    <source>
        <dbReference type="Proteomes" id="UP000009130"/>
    </source>
</evidence>
<feature type="non-terminal residue" evidence="7">
    <location>
        <position position="41"/>
    </location>
</feature>
<keyword evidence="3" id="KW-0804">Transcription</keyword>
<name>G8F6H2_MACFA</name>
<organism evidence="8">
    <name type="scientific">Macaca fascicularis</name>
    <name type="common">Crab-eating macaque</name>
    <name type="synonym">Cynomolgus monkey</name>
    <dbReference type="NCBI Taxonomy" id="9541"/>
    <lineage>
        <taxon>Eukaryota</taxon>
        <taxon>Metazoa</taxon>
        <taxon>Chordata</taxon>
        <taxon>Craniata</taxon>
        <taxon>Vertebrata</taxon>
        <taxon>Euteleostomi</taxon>
        <taxon>Mammalia</taxon>
        <taxon>Eutheria</taxon>
        <taxon>Euarchontoglires</taxon>
        <taxon>Primates</taxon>
        <taxon>Haplorrhini</taxon>
        <taxon>Catarrhini</taxon>
        <taxon>Cercopithecidae</taxon>
        <taxon>Cercopithecinae</taxon>
        <taxon>Macaca</taxon>
    </lineage>
</organism>
<dbReference type="AlphaFoldDB" id="G8F6H2"/>
<accession>G8F6H2</accession>
<dbReference type="InterPro" id="IPR009072">
    <property type="entry name" value="Histone-fold"/>
</dbReference>
<keyword evidence="2" id="KW-0805">Transcription regulation</keyword>
<comment type="similarity">
    <text evidence="5">Belongs to the TAF13 family.</text>
</comment>
<sequence length="41" mass="4771">KKSDCSFTVRCMMYGFGDDQNPYTESVDILEDLVIEFITEM</sequence>
<dbReference type="GO" id="GO:0005669">
    <property type="term" value="C:transcription factor TFIID complex"/>
    <property type="evidence" value="ECO:0007669"/>
    <property type="project" value="TreeGrafter"/>
</dbReference>
<dbReference type="PANTHER" id="PTHR11380:SF5">
    <property type="entry name" value="TRANSCRIPTION INITIATION FACTOR TFIID SUBUNIT 13"/>
    <property type="match status" value="1"/>
</dbReference>
<reference evidence="7 8" key="1">
    <citation type="journal article" date="2011" name="Nat. Biotechnol.">
        <title>Genome sequencing and comparison of two nonhuman primate animal models, the cynomolgus and Chinese rhesus macaques.</title>
        <authorList>
            <person name="Yan G."/>
            <person name="Zhang G."/>
            <person name="Fang X."/>
            <person name="Zhang Y."/>
            <person name="Li C."/>
            <person name="Ling F."/>
            <person name="Cooper D.N."/>
            <person name="Li Q."/>
            <person name="Li Y."/>
            <person name="van Gool A.J."/>
            <person name="Du H."/>
            <person name="Chen J."/>
            <person name="Chen R."/>
            <person name="Zhang P."/>
            <person name="Huang Z."/>
            <person name="Thompson J.R."/>
            <person name="Meng Y."/>
            <person name="Bai Y."/>
            <person name="Wang J."/>
            <person name="Zhuo M."/>
            <person name="Wang T."/>
            <person name="Huang Y."/>
            <person name="Wei L."/>
            <person name="Li J."/>
            <person name="Wang Z."/>
            <person name="Hu H."/>
            <person name="Yang P."/>
            <person name="Le L."/>
            <person name="Stenson P.D."/>
            <person name="Li B."/>
            <person name="Liu X."/>
            <person name="Ball E.V."/>
            <person name="An N."/>
            <person name="Huang Q."/>
            <person name="Zhang Y."/>
            <person name="Fan W."/>
            <person name="Zhang X."/>
            <person name="Li Y."/>
            <person name="Wang W."/>
            <person name="Katze M.G."/>
            <person name="Su B."/>
            <person name="Nielsen R."/>
            <person name="Yang H."/>
            <person name="Wang J."/>
            <person name="Wang X."/>
            <person name="Wang J."/>
        </authorList>
    </citation>
    <scope>NUCLEOTIDE SEQUENCE [LARGE SCALE GENOMIC DNA]</scope>
    <source>
        <strain evidence="7 8">CE-4</strain>
    </source>
</reference>
<evidence type="ECO:0000256" key="6">
    <source>
        <dbReference type="ARBA" id="ARBA00040136"/>
    </source>
</evidence>